<evidence type="ECO:0000313" key="7">
    <source>
        <dbReference type="Proteomes" id="UP000310168"/>
    </source>
</evidence>
<feature type="region of interest" description="Disordered" evidence="4">
    <location>
        <begin position="285"/>
        <end position="310"/>
    </location>
</feature>
<keyword evidence="6" id="KW-0966">Cell projection</keyword>
<evidence type="ECO:0000256" key="3">
    <source>
        <dbReference type="ARBA" id="ARBA00023143"/>
    </source>
</evidence>
<evidence type="ECO:0000256" key="4">
    <source>
        <dbReference type="SAM" id="MobiDB-lite"/>
    </source>
</evidence>
<feature type="compositionally biased region" description="Basic and acidic residues" evidence="4">
    <location>
        <begin position="285"/>
        <end position="294"/>
    </location>
</feature>
<keyword evidence="5" id="KW-0732">Signal</keyword>
<feature type="signal peptide" evidence="5">
    <location>
        <begin position="1"/>
        <end position="19"/>
    </location>
</feature>
<organism evidence="6 7">
    <name type="scientific">Brachyspira catarrhinii</name>
    <dbReference type="NCBI Taxonomy" id="2528966"/>
    <lineage>
        <taxon>Bacteria</taxon>
        <taxon>Pseudomonadati</taxon>
        <taxon>Spirochaetota</taxon>
        <taxon>Spirochaetia</taxon>
        <taxon>Brachyspirales</taxon>
        <taxon>Brachyspiraceae</taxon>
        <taxon>Brachyspira</taxon>
    </lineage>
</organism>
<reference evidence="6 7" key="1">
    <citation type="journal article" date="2019" name="Anaerobe">
        <title>Brachyspira catarrhinii sp. nov., an anaerobic intestinal spirochaete isolated from vervet monkeys may have been misidentified as Brachyspira aalborgi in previous studies.</title>
        <authorList>
            <person name="Phillips N.D."/>
            <person name="La T."/>
            <person name="Hampson D.J."/>
        </authorList>
    </citation>
    <scope>NUCLEOTIDE SEQUENCE [LARGE SCALE GENOMIC DNA]</scope>
    <source>
        <strain evidence="6 7">Z12</strain>
    </source>
</reference>
<protein>
    <submittedName>
        <fullName evidence="6">Flagellar filament protein FlaA</fullName>
    </submittedName>
</protein>
<keyword evidence="6" id="KW-0969">Cilium</keyword>
<sequence>MKKLFTVLISIFIAASAYGLTNSTLIDFVITGNADNLQSEDGDTNELITAQQSIFNDNWVVWLNESARLTENRRNSYVTNAESQGNGGTWEAGNVLGIRVHFPVASWNSYALVKPGYELEMYGGAEGTKYTEGKGVIHNVGEIRSISSWVYGRNYLISYFVNLQNELGVLKSYPMGNVYFSGWRQLRWENSEYLPNVRDRILVREPLYPKMMPSVKIDSLCFYRTKDTRGGDFIVYVKDITVEHDLAVVDFEEDIDDEGTWQLIRTENERRQAIEAAKMREISELRDLEQRRMGADNQQNTEEGNQEQAQ</sequence>
<evidence type="ECO:0000256" key="1">
    <source>
        <dbReference type="ARBA" id="ARBA00004631"/>
    </source>
</evidence>
<evidence type="ECO:0000256" key="2">
    <source>
        <dbReference type="ARBA" id="ARBA00022764"/>
    </source>
</evidence>
<keyword evidence="7" id="KW-1185">Reference proteome</keyword>
<dbReference type="EMBL" id="SJDU01000009">
    <property type="protein sequence ID" value="TKZ36293.1"/>
    <property type="molecule type" value="Genomic_DNA"/>
</dbReference>
<dbReference type="RefSeq" id="WP_137997233.1">
    <property type="nucleotide sequence ID" value="NZ_SJDU01000009.1"/>
</dbReference>
<dbReference type="Proteomes" id="UP000310168">
    <property type="component" value="Unassembled WGS sequence"/>
</dbReference>
<feature type="compositionally biased region" description="Low complexity" evidence="4">
    <location>
        <begin position="297"/>
        <end position="310"/>
    </location>
</feature>
<evidence type="ECO:0000256" key="5">
    <source>
        <dbReference type="SAM" id="SignalP"/>
    </source>
</evidence>
<comment type="caution">
    <text evidence="6">The sequence shown here is derived from an EMBL/GenBank/DDBJ whole genome shotgun (WGS) entry which is preliminary data.</text>
</comment>
<keyword evidence="6" id="KW-0282">Flagellum</keyword>
<keyword evidence="3" id="KW-0975">Bacterial flagellum</keyword>
<comment type="subcellular location">
    <subcellularLocation>
        <location evidence="1">Periplasmic flagellum</location>
    </subcellularLocation>
</comment>
<proteinExistence type="predicted"/>
<evidence type="ECO:0000313" key="6">
    <source>
        <dbReference type="EMBL" id="TKZ36293.1"/>
    </source>
</evidence>
<dbReference type="Pfam" id="PF04620">
    <property type="entry name" value="FlaA"/>
    <property type="match status" value="1"/>
</dbReference>
<accession>A0ABY2TV69</accession>
<name>A0ABY2TV69_9SPIR</name>
<feature type="chain" id="PRO_5046328446" evidence="5">
    <location>
        <begin position="20"/>
        <end position="310"/>
    </location>
</feature>
<gene>
    <name evidence="6" type="ORF">EZH24_00800</name>
</gene>
<keyword evidence="2" id="KW-0574">Periplasm</keyword>
<dbReference type="InterPro" id="IPR006714">
    <property type="entry name" value="FlaA"/>
</dbReference>